<accession>A0A4C1WQL3</accession>
<keyword evidence="3" id="KW-1185">Reference proteome</keyword>
<gene>
    <name evidence="2" type="ORF">EVAR_36037_1</name>
</gene>
<feature type="region of interest" description="Disordered" evidence="1">
    <location>
        <begin position="269"/>
        <end position="290"/>
    </location>
</feature>
<name>A0A4C1WQL3_EUMVA</name>
<sequence>MKSSKFQIIGTTDNGQPTGRFGVLVRESDFPRTRLCPSGGWTRNARPPQKSLKHPLTIWSQLMSIINIIDTSELAILAKNSTRSAANPTENCYVWLSTPRSWRPSKINFKTRSNKTSPWPILGRSRGRVSFVVKILHSQTKTQLWFPGVALERLAAACPMCAQLRPAPPPVPLAPCPHPTSPFYRIIHLDFLCPINNKSHLIAVCAEPHRVKCIATSYTSSAGRRDRPRARSRRALCTRRTPPRGAPLRPTASRSASLAALYYRSATRPGPRAVRSSRRVIQRGAARAFS</sequence>
<evidence type="ECO:0000313" key="2">
    <source>
        <dbReference type="EMBL" id="GBP53668.1"/>
    </source>
</evidence>
<comment type="caution">
    <text evidence="2">The sequence shown here is derived from an EMBL/GenBank/DDBJ whole genome shotgun (WGS) entry which is preliminary data.</text>
</comment>
<dbReference type="AlphaFoldDB" id="A0A4C1WQL3"/>
<dbReference type="Proteomes" id="UP000299102">
    <property type="component" value="Unassembled WGS sequence"/>
</dbReference>
<organism evidence="2 3">
    <name type="scientific">Eumeta variegata</name>
    <name type="common">Bagworm moth</name>
    <name type="synonym">Eumeta japonica</name>
    <dbReference type="NCBI Taxonomy" id="151549"/>
    <lineage>
        <taxon>Eukaryota</taxon>
        <taxon>Metazoa</taxon>
        <taxon>Ecdysozoa</taxon>
        <taxon>Arthropoda</taxon>
        <taxon>Hexapoda</taxon>
        <taxon>Insecta</taxon>
        <taxon>Pterygota</taxon>
        <taxon>Neoptera</taxon>
        <taxon>Endopterygota</taxon>
        <taxon>Lepidoptera</taxon>
        <taxon>Glossata</taxon>
        <taxon>Ditrysia</taxon>
        <taxon>Tineoidea</taxon>
        <taxon>Psychidae</taxon>
        <taxon>Oiketicinae</taxon>
        <taxon>Eumeta</taxon>
    </lineage>
</organism>
<reference evidence="2 3" key="1">
    <citation type="journal article" date="2019" name="Commun. Biol.">
        <title>The bagworm genome reveals a unique fibroin gene that provides high tensile strength.</title>
        <authorList>
            <person name="Kono N."/>
            <person name="Nakamura H."/>
            <person name="Ohtoshi R."/>
            <person name="Tomita M."/>
            <person name="Numata K."/>
            <person name="Arakawa K."/>
        </authorList>
    </citation>
    <scope>NUCLEOTIDE SEQUENCE [LARGE SCALE GENOMIC DNA]</scope>
</reference>
<dbReference type="EMBL" id="BGZK01000631">
    <property type="protein sequence ID" value="GBP53668.1"/>
    <property type="molecule type" value="Genomic_DNA"/>
</dbReference>
<proteinExistence type="predicted"/>
<evidence type="ECO:0000256" key="1">
    <source>
        <dbReference type="SAM" id="MobiDB-lite"/>
    </source>
</evidence>
<evidence type="ECO:0000313" key="3">
    <source>
        <dbReference type="Proteomes" id="UP000299102"/>
    </source>
</evidence>
<protein>
    <submittedName>
        <fullName evidence="2">Uncharacterized protein</fullName>
    </submittedName>
</protein>